<keyword evidence="2" id="KW-0472">Membrane</keyword>
<reference evidence="4" key="1">
    <citation type="journal article" date="2023" name="Mol. Phylogenet. Evol.">
        <title>Genome-scale phylogeny and comparative genomics of the fungal order Sordariales.</title>
        <authorList>
            <person name="Hensen N."/>
            <person name="Bonometti L."/>
            <person name="Westerberg I."/>
            <person name="Brannstrom I.O."/>
            <person name="Guillou S."/>
            <person name="Cros-Aarteil S."/>
            <person name="Calhoun S."/>
            <person name="Haridas S."/>
            <person name="Kuo A."/>
            <person name="Mondo S."/>
            <person name="Pangilinan J."/>
            <person name="Riley R."/>
            <person name="LaButti K."/>
            <person name="Andreopoulos B."/>
            <person name="Lipzen A."/>
            <person name="Chen C."/>
            <person name="Yan M."/>
            <person name="Daum C."/>
            <person name="Ng V."/>
            <person name="Clum A."/>
            <person name="Steindorff A."/>
            <person name="Ohm R.A."/>
            <person name="Martin F."/>
            <person name="Silar P."/>
            <person name="Natvig D.O."/>
            <person name="Lalanne C."/>
            <person name="Gautier V."/>
            <person name="Ament-Velasquez S.L."/>
            <person name="Kruys A."/>
            <person name="Hutchinson M.I."/>
            <person name="Powell A.J."/>
            <person name="Barry K."/>
            <person name="Miller A.N."/>
            <person name="Grigoriev I.V."/>
            <person name="Debuchy R."/>
            <person name="Gladieux P."/>
            <person name="Hiltunen Thoren M."/>
            <person name="Johannesson H."/>
        </authorList>
    </citation>
    <scope>NUCLEOTIDE SEQUENCE</scope>
    <source>
        <strain evidence="4">CBS 990.96</strain>
    </source>
</reference>
<keyword evidence="2" id="KW-0812">Transmembrane</keyword>
<proteinExistence type="predicted"/>
<feature type="region of interest" description="Disordered" evidence="1">
    <location>
        <begin position="1"/>
        <end position="21"/>
    </location>
</feature>
<accession>A0AAN7BXT5</accession>
<dbReference type="AlphaFoldDB" id="A0AAN7BXT5"/>
<dbReference type="InterPro" id="IPR046529">
    <property type="entry name" value="DUF6594"/>
</dbReference>
<evidence type="ECO:0000256" key="1">
    <source>
        <dbReference type="SAM" id="MobiDB-lite"/>
    </source>
</evidence>
<name>A0AAN7BXT5_9PEZI</name>
<evidence type="ECO:0000313" key="5">
    <source>
        <dbReference type="Proteomes" id="UP001301958"/>
    </source>
</evidence>
<keyword evidence="5" id="KW-1185">Reference proteome</keyword>
<dbReference type="Pfam" id="PF20237">
    <property type="entry name" value="DUF6594"/>
    <property type="match status" value="1"/>
</dbReference>
<feature type="transmembrane region" description="Helical" evidence="2">
    <location>
        <begin position="260"/>
        <end position="279"/>
    </location>
</feature>
<comment type="caution">
    <text evidence="4">The sequence shown here is derived from an EMBL/GenBank/DDBJ whole genome shotgun (WGS) entry which is preliminary data.</text>
</comment>
<gene>
    <name evidence="4" type="ORF">QBC38DRAFT_495624</name>
</gene>
<feature type="transmembrane region" description="Helical" evidence="2">
    <location>
        <begin position="205"/>
        <end position="226"/>
    </location>
</feature>
<feature type="domain" description="DUF6594" evidence="3">
    <location>
        <begin position="78"/>
        <end position="272"/>
    </location>
</feature>
<evidence type="ECO:0000256" key="2">
    <source>
        <dbReference type="SAM" id="Phobius"/>
    </source>
</evidence>
<sequence length="284" mass="32803">MSFRYRRRRANEDEETPQSSKQIGVDFDDDRWIIDVDLHNIITKIARPRSRLKQLKDLLRSAETPTDALQGEQSYLINFAVLQRIYIGQLREKLIRQAIDLRFKARQPAGWTDTLKLYSKSKAQALKDYDYMEQRHLLPDDPFYVSGERYNDRKLLQHLLGIRGEQIKRKVVSKEIWEETSAYSSSAARHNTRPDNYRRSWIRGFWERIGVAIVSGAFLIAPMWLMVLRNTLYTGLISTTGFVTVFGLTTAAFLRSPTEVMSCTAAYAAVLVVFVGLITETAKD</sequence>
<reference evidence="4" key="2">
    <citation type="submission" date="2023-05" db="EMBL/GenBank/DDBJ databases">
        <authorList>
            <consortium name="Lawrence Berkeley National Laboratory"/>
            <person name="Steindorff A."/>
            <person name="Hensen N."/>
            <person name="Bonometti L."/>
            <person name="Westerberg I."/>
            <person name="Brannstrom I.O."/>
            <person name="Guillou S."/>
            <person name="Cros-Aarteil S."/>
            <person name="Calhoun S."/>
            <person name="Haridas S."/>
            <person name="Kuo A."/>
            <person name="Mondo S."/>
            <person name="Pangilinan J."/>
            <person name="Riley R."/>
            <person name="Labutti K."/>
            <person name="Andreopoulos B."/>
            <person name="Lipzen A."/>
            <person name="Chen C."/>
            <person name="Yanf M."/>
            <person name="Daum C."/>
            <person name="Ng V."/>
            <person name="Clum A."/>
            <person name="Ohm R."/>
            <person name="Martin F."/>
            <person name="Silar P."/>
            <person name="Natvig D."/>
            <person name="Lalanne C."/>
            <person name="Gautier V."/>
            <person name="Ament-Velasquez S.L."/>
            <person name="Kruys A."/>
            <person name="Hutchinson M.I."/>
            <person name="Powell A.J."/>
            <person name="Barry K."/>
            <person name="Miller A.N."/>
            <person name="Grigoriev I.V."/>
            <person name="Debuchy R."/>
            <person name="Gladieux P."/>
            <person name="Thoren M.H."/>
            <person name="Johannesson H."/>
        </authorList>
    </citation>
    <scope>NUCLEOTIDE SEQUENCE</scope>
    <source>
        <strain evidence="4">CBS 990.96</strain>
    </source>
</reference>
<evidence type="ECO:0000259" key="3">
    <source>
        <dbReference type="Pfam" id="PF20237"/>
    </source>
</evidence>
<evidence type="ECO:0000313" key="4">
    <source>
        <dbReference type="EMBL" id="KAK4231609.1"/>
    </source>
</evidence>
<dbReference type="Proteomes" id="UP001301958">
    <property type="component" value="Unassembled WGS sequence"/>
</dbReference>
<feature type="transmembrane region" description="Helical" evidence="2">
    <location>
        <begin position="232"/>
        <end position="253"/>
    </location>
</feature>
<protein>
    <recommendedName>
        <fullName evidence="3">DUF6594 domain-containing protein</fullName>
    </recommendedName>
</protein>
<keyword evidence="2" id="KW-1133">Transmembrane helix</keyword>
<dbReference type="EMBL" id="MU865292">
    <property type="protein sequence ID" value="KAK4231609.1"/>
    <property type="molecule type" value="Genomic_DNA"/>
</dbReference>
<organism evidence="4 5">
    <name type="scientific">Podospora fimiseda</name>
    <dbReference type="NCBI Taxonomy" id="252190"/>
    <lineage>
        <taxon>Eukaryota</taxon>
        <taxon>Fungi</taxon>
        <taxon>Dikarya</taxon>
        <taxon>Ascomycota</taxon>
        <taxon>Pezizomycotina</taxon>
        <taxon>Sordariomycetes</taxon>
        <taxon>Sordariomycetidae</taxon>
        <taxon>Sordariales</taxon>
        <taxon>Podosporaceae</taxon>
        <taxon>Podospora</taxon>
    </lineage>
</organism>